<feature type="domain" description="TadE-like" evidence="2">
    <location>
        <begin position="33"/>
        <end position="75"/>
    </location>
</feature>
<evidence type="ECO:0000256" key="1">
    <source>
        <dbReference type="SAM" id="Phobius"/>
    </source>
</evidence>
<keyword evidence="1" id="KW-1133">Transmembrane helix</keyword>
<evidence type="ECO:0000313" key="4">
    <source>
        <dbReference type="Proteomes" id="UP000613160"/>
    </source>
</evidence>
<sequence>MARFDCTLPENGERSTGGARRARSFRLAGDRRGSVAVEFAFLALPFFLTIFAIVETSLVFLAELTLDQSVDRVARSVRTGELQKANMTAEDFRADICQGVDFLLDCSKLHIDIRVYPDFGNLDQPTPVQNGDIDTAGFGYQLGGPETINALRVYYKWPIHTDLMRAYLSDMADGSHLLYSMAAFRTEPY</sequence>
<reference evidence="3" key="2">
    <citation type="submission" date="2020-09" db="EMBL/GenBank/DDBJ databases">
        <authorList>
            <person name="Sun Q."/>
            <person name="Zhou Y."/>
        </authorList>
    </citation>
    <scope>NUCLEOTIDE SEQUENCE</scope>
    <source>
        <strain evidence="3">CGMCC 1.15493</strain>
    </source>
</reference>
<gene>
    <name evidence="3" type="ORF">GCM10011335_05320</name>
</gene>
<proteinExistence type="predicted"/>
<feature type="transmembrane region" description="Helical" evidence="1">
    <location>
        <begin position="39"/>
        <end position="62"/>
    </location>
</feature>
<dbReference type="EMBL" id="BMJJ01000001">
    <property type="protein sequence ID" value="GGD05354.1"/>
    <property type="molecule type" value="Genomic_DNA"/>
</dbReference>
<comment type="caution">
    <text evidence="3">The sequence shown here is derived from an EMBL/GenBank/DDBJ whole genome shotgun (WGS) entry which is preliminary data.</text>
</comment>
<dbReference type="RefSeq" id="WP_188848990.1">
    <property type="nucleotide sequence ID" value="NZ_BMJJ01000001.1"/>
</dbReference>
<protein>
    <submittedName>
        <fullName evidence="3">Pilus assembly protein TadG</fullName>
    </submittedName>
</protein>
<dbReference type="AlphaFoldDB" id="A0A916XSS4"/>
<reference evidence="3" key="1">
    <citation type="journal article" date="2014" name="Int. J. Syst. Evol. Microbiol.">
        <title>Complete genome sequence of Corynebacterium casei LMG S-19264T (=DSM 44701T), isolated from a smear-ripened cheese.</title>
        <authorList>
            <consortium name="US DOE Joint Genome Institute (JGI-PGF)"/>
            <person name="Walter F."/>
            <person name="Albersmeier A."/>
            <person name="Kalinowski J."/>
            <person name="Ruckert C."/>
        </authorList>
    </citation>
    <scope>NUCLEOTIDE SEQUENCE</scope>
    <source>
        <strain evidence="3">CGMCC 1.15493</strain>
    </source>
</reference>
<dbReference type="InterPro" id="IPR012495">
    <property type="entry name" value="TadE-like_dom"/>
</dbReference>
<evidence type="ECO:0000313" key="3">
    <source>
        <dbReference type="EMBL" id="GGD05354.1"/>
    </source>
</evidence>
<organism evidence="3 4">
    <name type="scientific">Aureimonas glaciei</name>
    <dbReference type="NCBI Taxonomy" id="1776957"/>
    <lineage>
        <taxon>Bacteria</taxon>
        <taxon>Pseudomonadati</taxon>
        <taxon>Pseudomonadota</taxon>
        <taxon>Alphaproteobacteria</taxon>
        <taxon>Hyphomicrobiales</taxon>
        <taxon>Aurantimonadaceae</taxon>
        <taxon>Aureimonas</taxon>
    </lineage>
</organism>
<name>A0A916XSS4_9HYPH</name>
<accession>A0A916XSS4</accession>
<keyword evidence="1" id="KW-0812">Transmembrane</keyword>
<dbReference type="Proteomes" id="UP000613160">
    <property type="component" value="Unassembled WGS sequence"/>
</dbReference>
<keyword evidence="4" id="KW-1185">Reference proteome</keyword>
<keyword evidence="1" id="KW-0472">Membrane</keyword>
<evidence type="ECO:0000259" key="2">
    <source>
        <dbReference type="Pfam" id="PF07811"/>
    </source>
</evidence>
<dbReference type="Pfam" id="PF07811">
    <property type="entry name" value="TadE"/>
    <property type="match status" value="1"/>
</dbReference>